<keyword evidence="1" id="KW-0949">S-adenosyl-L-methionine</keyword>
<dbReference type="SFLD" id="SFLDG01072">
    <property type="entry name" value="dehydrogenase_like"/>
    <property type="match status" value="1"/>
</dbReference>
<dbReference type="SFLD" id="SFLDG01067">
    <property type="entry name" value="SPASM/twitch_domain_containing"/>
    <property type="match status" value="1"/>
</dbReference>
<evidence type="ECO:0000259" key="5">
    <source>
        <dbReference type="PROSITE" id="PS51918"/>
    </source>
</evidence>
<gene>
    <name evidence="6" type="ORF">ACFQMG_00605</name>
</gene>
<protein>
    <submittedName>
        <fullName evidence="6">FxsB family cyclophane-forming radical SAM/SPASM peptide maturase</fullName>
    </submittedName>
</protein>
<keyword evidence="2" id="KW-0479">Metal-binding</keyword>
<dbReference type="InterPro" id="IPR026337">
    <property type="entry name" value="AKG_HExxH"/>
</dbReference>
<dbReference type="SUPFAM" id="SSF102114">
    <property type="entry name" value="Radical SAM enzymes"/>
    <property type="match status" value="1"/>
</dbReference>
<name>A0ABW2FLB4_9ACTN</name>
<dbReference type="InterPro" id="IPR023867">
    <property type="entry name" value="Sulphatase_maturase_rSAM"/>
</dbReference>
<sequence length="811" mass="86859">MAAPDGPPDPACAGLVPFSQFVLKVHSRCDLACDHCYVYEHADTSWRGRPRAVLEEVLARTAERIGDHVRSHALPSVHVVLHGGEPLLAGPALLRRAAEELHRALPQGCTLDLRIHTNGVLLSPAFLDLFAEYGIRVGISLDGDRAANDRHRRFADGRSSHAKVLAALDLLRRPEYRHLYAGLLCTIDVENDPVAVYDALVALEPPRIDFLLPHATWDTPPSRPARLGPHPYADWLLAVYERWTSGGRPVPVRMFESVHRTLRGRSSLTESLGLDPADLVVIETDGSFEQVDSLKTAYDGAPATGFTVFEHTLDQVAAHPGIRERQSGLAGLGDQCRSCPVVRSCGGGLYAHRYRTGSGFANPSVFCGDLMRLITTVRDRTDAAPPARSGQPEPVQAVLTDGQFDQLAAGHGDASVVRALAASQLGLTRTMLAAIGEGRPDAWQLLTALDADAPRGLDAVLGHPYVRAWAARCLLGEPGADLGTLAELAAAAALRAGIPFELPVPVRDGFVHLPTLGRLMVGGVGEARLAGTADGFTVRGHRIGWDTPAEGAWQPVRRVALPGWTVALEDTDPQRASHQWPVADRLDESALHGWTGALREAWELIGRDLSGHAPGIAAGLSTVTPLRPGPDGRDVSAAARQAFGAVGIARPATAPILALLLVHEFQHVKLGAVLDGHELYDRADDRLYHAPWRPDPRPLEGLFQGTYAHLAVTEFWGTRVRAYDGLPGAPAENARRQLATWRAHTAAAVETLADSGSLTVLGARMVSGMRAAVGAWLTLPVGHAAEAAADEEAKANRAAWEARLTGAGERV</sequence>
<dbReference type="InterPro" id="IPR026335">
    <property type="entry name" value="rSAM_SPASM_FxsB"/>
</dbReference>
<accession>A0ABW2FLB4</accession>
<dbReference type="PANTHER" id="PTHR43273:SF8">
    <property type="entry name" value="RADICAL SAM DOMAIN PROTEIN"/>
    <property type="match status" value="1"/>
</dbReference>
<feature type="domain" description="Radical SAM core" evidence="5">
    <location>
        <begin position="15"/>
        <end position="248"/>
    </location>
</feature>
<dbReference type="InterPro" id="IPR007197">
    <property type="entry name" value="rSAM"/>
</dbReference>
<dbReference type="Pfam" id="PF04055">
    <property type="entry name" value="Radical_SAM"/>
    <property type="match status" value="1"/>
</dbReference>
<dbReference type="InterPro" id="IPR013785">
    <property type="entry name" value="Aldolase_TIM"/>
</dbReference>
<dbReference type="Proteomes" id="UP001596435">
    <property type="component" value="Unassembled WGS sequence"/>
</dbReference>
<evidence type="ECO:0000313" key="7">
    <source>
        <dbReference type="Proteomes" id="UP001596435"/>
    </source>
</evidence>
<proteinExistence type="predicted"/>
<dbReference type="CDD" id="cd01335">
    <property type="entry name" value="Radical_SAM"/>
    <property type="match status" value="1"/>
</dbReference>
<evidence type="ECO:0000256" key="2">
    <source>
        <dbReference type="ARBA" id="ARBA00022723"/>
    </source>
</evidence>
<evidence type="ECO:0000256" key="4">
    <source>
        <dbReference type="ARBA" id="ARBA00023014"/>
    </source>
</evidence>
<dbReference type="InterPro" id="IPR058240">
    <property type="entry name" value="rSAM_sf"/>
</dbReference>
<keyword evidence="7" id="KW-1185">Reference proteome</keyword>
<dbReference type="PROSITE" id="PS51918">
    <property type="entry name" value="RADICAL_SAM"/>
    <property type="match status" value="1"/>
</dbReference>
<evidence type="ECO:0000256" key="3">
    <source>
        <dbReference type="ARBA" id="ARBA00023004"/>
    </source>
</evidence>
<evidence type="ECO:0000256" key="1">
    <source>
        <dbReference type="ARBA" id="ARBA00022691"/>
    </source>
</evidence>
<dbReference type="Gene3D" id="3.20.20.70">
    <property type="entry name" value="Aldolase class I"/>
    <property type="match status" value="1"/>
</dbReference>
<dbReference type="SFLD" id="SFLDS00029">
    <property type="entry name" value="Radical_SAM"/>
    <property type="match status" value="1"/>
</dbReference>
<keyword evidence="4" id="KW-0411">Iron-sulfur</keyword>
<comment type="caution">
    <text evidence="6">The sequence shown here is derived from an EMBL/GenBank/DDBJ whole genome shotgun (WGS) entry which is preliminary data.</text>
</comment>
<dbReference type="NCBIfam" id="TIGR04269">
    <property type="entry name" value="SAM_SPASM_FxsB"/>
    <property type="match status" value="1"/>
</dbReference>
<dbReference type="PANTHER" id="PTHR43273">
    <property type="entry name" value="ANAEROBIC SULFATASE-MATURATING ENZYME HOMOLOG ASLB-RELATED"/>
    <property type="match status" value="1"/>
</dbReference>
<dbReference type="EMBL" id="JBHTAJ010000001">
    <property type="protein sequence ID" value="MFC7178059.1"/>
    <property type="molecule type" value="Genomic_DNA"/>
</dbReference>
<organism evidence="6 7">
    <name type="scientific">Kitasatospora paranensis</name>
    <dbReference type="NCBI Taxonomy" id="258053"/>
    <lineage>
        <taxon>Bacteria</taxon>
        <taxon>Bacillati</taxon>
        <taxon>Actinomycetota</taxon>
        <taxon>Actinomycetes</taxon>
        <taxon>Kitasatosporales</taxon>
        <taxon>Streptomycetaceae</taxon>
        <taxon>Kitasatospora</taxon>
    </lineage>
</organism>
<dbReference type="RefSeq" id="WP_345707056.1">
    <property type="nucleotide sequence ID" value="NZ_BAABKV010000001.1"/>
</dbReference>
<keyword evidence="3" id="KW-0408">Iron</keyword>
<reference evidence="7" key="1">
    <citation type="journal article" date="2019" name="Int. J. Syst. Evol. Microbiol.">
        <title>The Global Catalogue of Microorganisms (GCM) 10K type strain sequencing project: providing services to taxonomists for standard genome sequencing and annotation.</title>
        <authorList>
            <consortium name="The Broad Institute Genomics Platform"/>
            <consortium name="The Broad Institute Genome Sequencing Center for Infectious Disease"/>
            <person name="Wu L."/>
            <person name="Ma J."/>
        </authorList>
    </citation>
    <scope>NUCLEOTIDE SEQUENCE [LARGE SCALE GENOMIC DNA]</scope>
    <source>
        <strain evidence="7">CGMCC 1.12859</strain>
    </source>
</reference>
<evidence type="ECO:0000313" key="6">
    <source>
        <dbReference type="EMBL" id="MFC7178059.1"/>
    </source>
</evidence>
<dbReference type="NCBIfam" id="TIGR04267">
    <property type="entry name" value="mod_HExxH"/>
    <property type="match status" value="1"/>
</dbReference>
<dbReference type="SFLD" id="SFLDG01386">
    <property type="entry name" value="main_SPASM_domain-containing"/>
    <property type="match status" value="1"/>
</dbReference>